<proteinExistence type="predicted"/>
<gene>
    <name evidence="1" type="ORF">BaRGS_00001635</name>
</gene>
<dbReference type="EMBL" id="JACVVK020000004">
    <property type="protein sequence ID" value="KAK7507700.1"/>
    <property type="molecule type" value="Genomic_DNA"/>
</dbReference>
<protein>
    <submittedName>
        <fullName evidence="1">Uncharacterized protein</fullName>
    </submittedName>
</protein>
<organism evidence="1 2">
    <name type="scientific">Batillaria attramentaria</name>
    <dbReference type="NCBI Taxonomy" id="370345"/>
    <lineage>
        <taxon>Eukaryota</taxon>
        <taxon>Metazoa</taxon>
        <taxon>Spiralia</taxon>
        <taxon>Lophotrochozoa</taxon>
        <taxon>Mollusca</taxon>
        <taxon>Gastropoda</taxon>
        <taxon>Caenogastropoda</taxon>
        <taxon>Sorbeoconcha</taxon>
        <taxon>Cerithioidea</taxon>
        <taxon>Batillariidae</taxon>
        <taxon>Batillaria</taxon>
    </lineage>
</organism>
<comment type="caution">
    <text evidence="1">The sequence shown here is derived from an EMBL/GenBank/DDBJ whole genome shotgun (WGS) entry which is preliminary data.</text>
</comment>
<accession>A0ABD0M7K4</accession>
<keyword evidence="2" id="KW-1185">Reference proteome</keyword>
<dbReference type="Proteomes" id="UP001519460">
    <property type="component" value="Unassembled WGS sequence"/>
</dbReference>
<sequence>MRWCRSLGYTCVHTVCGSPPCTGTTSVRKPCLKCYQSVPNADFAKIPVSTTSLSLFVCMGWRWGVEEEGTGGGVERLFFGEGAEERGFSFDFNRISWYAHESRCHEAGNCLLFT</sequence>
<evidence type="ECO:0000313" key="1">
    <source>
        <dbReference type="EMBL" id="KAK7507700.1"/>
    </source>
</evidence>
<dbReference type="AlphaFoldDB" id="A0ABD0M7K4"/>
<reference evidence="1 2" key="1">
    <citation type="journal article" date="2023" name="Sci. Data">
        <title>Genome assembly of the Korean intertidal mud-creeper Batillaria attramentaria.</title>
        <authorList>
            <person name="Patra A.K."/>
            <person name="Ho P.T."/>
            <person name="Jun S."/>
            <person name="Lee S.J."/>
            <person name="Kim Y."/>
            <person name="Won Y.J."/>
        </authorList>
    </citation>
    <scope>NUCLEOTIDE SEQUENCE [LARGE SCALE GENOMIC DNA]</scope>
    <source>
        <strain evidence="1">Wonlab-2016</strain>
    </source>
</reference>
<evidence type="ECO:0000313" key="2">
    <source>
        <dbReference type="Proteomes" id="UP001519460"/>
    </source>
</evidence>
<name>A0ABD0M7K4_9CAEN</name>